<proteinExistence type="predicted"/>
<evidence type="ECO:0000313" key="2">
    <source>
        <dbReference type="RefSeq" id="XP_075080651.1"/>
    </source>
</evidence>
<accession>A0AC58S6N4</accession>
<keyword evidence="1" id="KW-1185">Reference proteome</keyword>
<gene>
    <name evidence="2" type="primary">LOC142166128</name>
</gene>
<name>A0AC58S6N4_TOBAC</name>
<organism evidence="1 2">
    <name type="scientific">Nicotiana tabacum</name>
    <name type="common">Common tobacco</name>
    <dbReference type="NCBI Taxonomy" id="4097"/>
    <lineage>
        <taxon>Eukaryota</taxon>
        <taxon>Viridiplantae</taxon>
        <taxon>Streptophyta</taxon>
        <taxon>Embryophyta</taxon>
        <taxon>Tracheophyta</taxon>
        <taxon>Spermatophyta</taxon>
        <taxon>Magnoliopsida</taxon>
        <taxon>eudicotyledons</taxon>
        <taxon>Gunneridae</taxon>
        <taxon>Pentapetalae</taxon>
        <taxon>asterids</taxon>
        <taxon>lamiids</taxon>
        <taxon>Solanales</taxon>
        <taxon>Solanaceae</taxon>
        <taxon>Nicotianoideae</taxon>
        <taxon>Nicotianeae</taxon>
        <taxon>Nicotiana</taxon>
    </lineage>
</organism>
<reference evidence="1" key="1">
    <citation type="journal article" date="2014" name="Nat. Commun.">
        <title>The tobacco genome sequence and its comparison with those of tomato and potato.</title>
        <authorList>
            <person name="Sierro N."/>
            <person name="Battey J.N."/>
            <person name="Ouadi S."/>
            <person name="Bakaher N."/>
            <person name="Bovet L."/>
            <person name="Willig A."/>
            <person name="Goepfert S."/>
            <person name="Peitsch M.C."/>
            <person name="Ivanov N.V."/>
        </authorList>
    </citation>
    <scope>NUCLEOTIDE SEQUENCE [LARGE SCALE GENOMIC DNA]</scope>
</reference>
<dbReference type="Proteomes" id="UP000790787">
    <property type="component" value="Chromosome 11"/>
</dbReference>
<sequence length="205" mass="23231">MAFKTQHGLWEFTVMPFGLTNAPTTFQALMHQIFGPHLRKFVLVFYDILVYSASLLEHLEHLKLVFKLLTEHRLYAKRSKCSFAQEQVEYLGHVIIGDGVSTNRDKVEAMVNWPKPSSIKSLRGFLGLTGYYRRFIQSYAIICKPLTSLLKKGGFIWSIEATIVFDALKETMSRAPVLALPDFKLPFVVEVDASGWGVGAMLSQK</sequence>
<dbReference type="RefSeq" id="XP_075080651.1">
    <property type="nucleotide sequence ID" value="XM_075224550.1"/>
</dbReference>
<protein>
    <submittedName>
        <fullName evidence="2">Mitochondrial protein AtMg00860</fullName>
    </submittedName>
</protein>
<reference evidence="2" key="2">
    <citation type="submission" date="2025-08" db="UniProtKB">
        <authorList>
            <consortium name="RefSeq"/>
        </authorList>
    </citation>
    <scope>IDENTIFICATION</scope>
    <source>
        <tissue evidence="2">Leaf</tissue>
    </source>
</reference>
<evidence type="ECO:0000313" key="1">
    <source>
        <dbReference type="Proteomes" id="UP000790787"/>
    </source>
</evidence>